<dbReference type="InterPro" id="IPR011063">
    <property type="entry name" value="TilS/TtcA_N"/>
</dbReference>
<feature type="binding site" evidence="6">
    <location>
        <begin position="30"/>
        <end position="35"/>
    </location>
    <ligand>
        <name>ATP</name>
        <dbReference type="ChEBI" id="CHEBI:30616"/>
    </ligand>
</feature>
<protein>
    <recommendedName>
        <fullName evidence="6">tRNA(Ile)-lysidine synthase</fullName>
        <ecNumber evidence="6">6.3.4.19</ecNumber>
    </recommendedName>
    <alternativeName>
        <fullName evidence="6">tRNA(Ile)-2-lysyl-cytidine synthase</fullName>
    </alternativeName>
    <alternativeName>
        <fullName evidence="6">tRNA(Ile)-lysidine synthetase</fullName>
    </alternativeName>
</protein>
<keyword evidence="6" id="KW-0963">Cytoplasm</keyword>
<dbReference type="NCBIfam" id="TIGR02432">
    <property type="entry name" value="lysidine_TilS_N"/>
    <property type="match status" value="1"/>
</dbReference>
<name>A0ABP6ZCD5_9ACTN</name>
<dbReference type="HAMAP" id="MF_01161">
    <property type="entry name" value="tRNA_Ile_lys_synt"/>
    <property type="match status" value="1"/>
</dbReference>
<dbReference type="Gene3D" id="1.20.59.20">
    <property type="match status" value="1"/>
</dbReference>
<comment type="function">
    <text evidence="6">Ligates lysine onto the cytidine present at position 34 of the AUA codon-specific tRNA(Ile) that contains the anticodon CAU, in an ATP-dependent manner. Cytidine is converted to lysidine, thus changing the amino acid specificity of the tRNA from methionine to isoleucine.</text>
</comment>
<dbReference type="CDD" id="cd01992">
    <property type="entry name" value="TilS_N"/>
    <property type="match status" value="1"/>
</dbReference>
<evidence type="ECO:0000256" key="4">
    <source>
        <dbReference type="ARBA" id="ARBA00022840"/>
    </source>
</evidence>
<comment type="domain">
    <text evidence="6">The N-terminal region contains the highly conserved SGGXDS motif, predicted to be a P-loop motif involved in ATP binding.</text>
</comment>
<keyword evidence="4 6" id="KW-0067">ATP-binding</keyword>
<evidence type="ECO:0000259" key="7">
    <source>
        <dbReference type="Pfam" id="PF01171"/>
    </source>
</evidence>
<dbReference type="EC" id="6.3.4.19" evidence="6"/>
<dbReference type="Proteomes" id="UP001501074">
    <property type="component" value="Unassembled WGS sequence"/>
</dbReference>
<dbReference type="InterPro" id="IPR012795">
    <property type="entry name" value="tRNA_Ile_lys_synt_N"/>
</dbReference>
<comment type="subcellular location">
    <subcellularLocation>
        <location evidence="6">Cytoplasm</location>
    </subcellularLocation>
</comment>
<dbReference type="EMBL" id="BAAAZO010000003">
    <property type="protein sequence ID" value="GAA3603346.1"/>
    <property type="molecule type" value="Genomic_DNA"/>
</dbReference>
<dbReference type="SUPFAM" id="SSF82829">
    <property type="entry name" value="MesJ substrate recognition domain-like"/>
    <property type="match status" value="1"/>
</dbReference>
<dbReference type="PANTHER" id="PTHR43033">
    <property type="entry name" value="TRNA(ILE)-LYSIDINE SYNTHASE-RELATED"/>
    <property type="match status" value="1"/>
</dbReference>
<evidence type="ECO:0000256" key="6">
    <source>
        <dbReference type="HAMAP-Rule" id="MF_01161"/>
    </source>
</evidence>
<comment type="similarity">
    <text evidence="6">Belongs to the tRNA(Ile)-lysidine synthase family.</text>
</comment>
<dbReference type="Pfam" id="PF01171">
    <property type="entry name" value="ATP_bind_3"/>
    <property type="match status" value="1"/>
</dbReference>
<evidence type="ECO:0000256" key="5">
    <source>
        <dbReference type="ARBA" id="ARBA00048539"/>
    </source>
</evidence>
<proteinExistence type="inferred from homology"/>
<dbReference type="SUPFAM" id="SSF52402">
    <property type="entry name" value="Adenine nucleotide alpha hydrolases-like"/>
    <property type="match status" value="1"/>
</dbReference>
<keyword evidence="2 6" id="KW-0819">tRNA processing</keyword>
<keyword evidence="3 6" id="KW-0547">Nucleotide-binding</keyword>
<dbReference type="InterPro" id="IPR012094">
    <property type="entry name" value="tRNA_Ile_lys_synt"/>
</dbReference>
<accession>A0ABP6ZCD5</accession>
<reference evidence="9" key="1">
    <citation type="journal article" date="2019" name="Int. J. Syst. Evol. Microbiol.">
        <title>The Global Catalogue of Microorganisms (GCM) 10K type strain sequencing project: providing services to taxonomists for standard genome sequencing and annotation.</title>
        <authorList>
            <consortium name="The Broad Institute Genomics Platform"/>
            <consortium name="The Broad Institute Genome Sequencing Center for Infectious Disease"/>
            <person name="Wu L."/>
            <person name="Ma J."/>
        </authorList>
    </citation>
    <scope>NUCLEOTIDE SEQUENCE [LARGE SCALE GENOMIC DNA]</scope>
    <source>
        <strain evidence="9">JCM 16902</strain>
    </source>
</reference>
<organism evidence="8 9">
    <name type="scientific">Kineosporia mesophila</name>
    <dbReference type="NCBI Taxonomy" id="566012"/>
    <lineage>
        <taxon>Bacteria</taxon>
        <taxon>Bacillati</taxon>
        <taxon>Actinomycetota</taxon>
        <taxon>Actinomycetes</taxon>
        <taxon>Kineosporiales</taxon>
        <taxon>Kineosporiaceae</taxon>
        <taxon>Kineosporia</taxon>
    </lineage>
</organism>
<comment type="caution">
    <text evidence="8">The sequence shown here is derived from an EMBL/GenBank/DDBJ whole genome shotgun (WGS) entry which is preliminary data.</text>
</comment>
<dbReference type="InterPro" id="IPR014729">
    <property type="entry name" value="Rossmann-like_a/b/a_fold"/>
</dbReference>
<dbReference type="RefSeq" id="WP_231487240.1">
    <property type="nucleotide sequence ID" value="NZ_BAAAZO010000003.1"/>
</dbReference>
<gene>
    <name evidence="6 8" type="primary">tilS</name>
    <name evidence="8" type="ORF">GCM10022223_18760</name>
</gene>
<evidence type="ECO:0000256" key="3">
    <source>
        <dbReference type="ARBA" id="ARBA00022741"/>
    </source>
</evidence>
<dbReference type="Gene3D" id="3.40.50.620">
    <property type="entry name" value="HUPs"/>
    <property type="match status" value="1"/>
</dbReference>
<dbReference type="PANTHER" id="PTHR43033:SF1">
    <property type="entry name" value="TRNA(ILE)-LYSIDINE SYNTHASE-RELATED"/>
    <property type="match status" value="1"/>
</dbReference>
<keyword evidence="1 6" id="KW-0436">Ligase</keyword>
<feature type="domain" description="tRNA(Ile)-lysidine/2-thiocytidine synthase N-terminal" evidence="7">
    <location>
        <begin position="25"/>
        <end position="199"/>
    </location>
</feature>
<evidence type="ECO:0000313" key="9">
    <source>
        <dbReference type="Proteomes" id="UP001501074"/>
    </source>
</evidence>
<comment type="catalytic activity">
    <reaction evidence="5 6">
        <text>cytidine(34) in tRNA(Ile2) + L-lysine + ATP = lysidine(34) in tRNA(Ile2) + AMP + diphosphate + H(+)</text>
        <dbReference type="Rhea" id="RHEA:43744"/>
        <dbReference type="Rhea" id="RHEA-COMP:10625"/>
        <dbReference type="Rhea" id="RHEA-COMP:10670"/>
        <dbReference type="ChEBI" id="CHEBI:15378"/>
        <dbReference type="ChEBI" id="CHEBI:30616"/>
        <dbReference type="ChEBI" id="CHEBI:32551"/>
        <dbReference type="ChEBI" id="CHEBI:33019"/>
        <dbReference type="ChEBI" id="CHEBI:82748"/>
        <dbReference type="ChEBI" id="CHEBI:83665"/>
        <dbReference type="ChEBI" id="CHEBI:456215"/>
        <dbReference type="EC" id="6.3.4.19"/>
    </reaction>
</comment>
<sequence>MDEVTAVHVAVRDALADLSGRSGPVLVACSGGPDSLTLAAVTLTTARAHGFRAGAVVIDHGWSAPASAAGAQAAGQCRALGLDPVRLTRVDAGGPGGPEAAARVARYQALEAVAAELGACAVLLGHTLDDQAETVLLGLGRGSGARSLAGMPAVRGVFRRPFLGLRREVVARAGAVLGLHPWHDPANDDPAYTRVRVRRLSGELEGALGPGVVEALARSAQMLREDADALDALAGQLLEQALTGAHEVAVGPLREALPALRRRALLGLALRAGCPGGALGHRHALALERLVVTGRGRADLPGAVVAQVTTSGRGPRLSLHGRIVAG</sequence>
<keyword evidence="9" id="KW-1185">Reference proteome</keyword>
<evidence type="ECO:0000313" key="8">
    <source>
        <dbReference type="EMBL" id="GAA3603346.1"/>
    </source>
</evidence>
<evidence type="ECO:0000256" key="2">
    <source>
        <dbReference type="ARBA" id="ARBA00022694"/>
    </source>
</evidence>
<evidence type="ECO:0000256" key="1">
    <source>
        <dbReference type="ARBA" id="ARBA00022598"/>
    </source>
</evidence>